<keyword evidence="7 10" id="KW-0249">Electron transport</keyword>
<proteinExistence type="inferred from homology"/>
<comment type="subcellular location">
    <subcellularLocation>
        <location evidence="10">Mitochondrion inner membrane</location>
        <topology evidence="10">Peripheral membrane protein</topology>
        <orientation evidence="10">Matrix side</orientation>
    </subcellularLocation>
</comment>
<dbReference type="Proteomes" id="UP000887581">
    <property type="component" value="Unplaced"/>
</dbReference>
<keyword evidence="5 10" id="KW-0999">Mitochondrion inner membrane</keyword>
<dbReference type="WBParaSite" id="sdigi.contig9.g1068.t1">
    <property type="protein sequence ID" value="sdigi.contig9.g1068.t1"/>
    <property type="gene ID" value="sdigi.contig9.g1068"/>
</dbReference>
<evidence type="ECO:0000256" key="9">
    <source>
        <dbReference type="ARBA" id="ARBA00023136"/>
    </source>
</evidence>
<evidence type="ECO:0000313" key="11">
    <source>
        <dbReference type="Proteomes" id="UP000887581"/>
    </source>
</evidence>
<keyword evidence="9 10" id="KW-0472">Membrane</keyword>
<comment type="function">
    <text evidence="10">Accessory subunit of the mitochondrial membrane respiratory chain NADH dehydrogenase (Complex I), that is believed not to be involved in catalysis. Complex I functions in the transfer of electrons from NADH to the respiratory chain. The immediate electron acceptor for the enzyme is believed to be ubiquinone.</text>
</comment>
<name>A0A915Q6B9_9BILA</name>
<keyword evidence="8 10" id="KW-0496">Mitochondrion</keyword>
<dbReference type="PANTHER" id="PTHR12219">
    <property type="entry name" value="NADH-UBIQUINONE OXIDOREDUCTASE"/>
    <property type="match status" value="1"/>
</dbReference>
<keyword evidence="4 10" id="KW-0679">Respiratory chain</keyword>
<dbReference type="AlphaFoldDB" id="A0A915Q6B9"/>
<keyword evidence="11" id="KW-1185">Reference proteome</keyword>
<evidence type="ECO:0000256" key="8">
    <source>
        <dbReference type="ARBA" id="ARBA00023128"/>
    </source>
</evidence>
<dbReference type="PANTHER" id="PTHR12219:SF8">
    <property type="entry name" value="NADH DEHYDROGENASE [UBIQUINONE] IRON-SULFUR PROTEIN 4, MITOCHONDRIAL"/>
    <property type="match status" value="1"/>
</dbReference>
<evidence type="ECO:0000256" key="2">
    <source>
        <dbReference type="ARBA" id="ARBA00015796"/>
    </source>
</evidence>
<dbReference type="Pfam" id="PF04800">
    <property type="entry name" value="NDUS4"/>
    <property type="match status" value="1"/>
</dbReference>
<evidence type="ECO:0000256" key="4">
    <source>
        <dbReference type="ARBA" id="ARBA00022660"/>
    </source>
</evidence>
<evidence type="ECO:0000256" key="10">
    <source>
        <dbReference type="RuleBase" id="RU367010"/>
    </source>
</evidence>
<evidence type="ECO:0000256" key="7">
    <source>
        <dbReference type="ARBA" id="ARBA00022982"/>
    </source>
</evidence>
<dbReference type="InterPro" id="IPR038532">
    <property type="entry name" value="NDUFS4-like_sf"/>
</dbReference>
<evidence type="ECO:0000256" key="3">
    <source>
        <dbReference type="ARBA" id="ARBA00022448"/>
    </source>
</evidence>
<evidence type="ECO:0000256" key="6">
    <source>
        <dbReference type="ARBA" id="ARBA00022946"/>
    </source>
</evidence>
<comment type="similarity">
    <text evidence="1 10">Belongs to the complex I NDUFS4 subunit family.</text>
</comment>
<evidence type="ECO:0000313" key="12">
    <source>
        <dbReference type="WBParaSite" id="sdigi.contig9.g1068.t1"/>
    </source>
</evidence>
<organism evidence="11 12">
    <name type="scientific">Setaria digitata</name>
    <dbReference type="NCBI Taxonomy" id="48799"/>
    <lineage>
        <taxon>Eukaryota</taxon>
        <taxon>Metazoa</taxon>
        <taxon>Ecdysozoa</taxon>
        <taxon>Nematoda</taxon>
        <taxon>Chromadorea</taxon>
        <taxon>Rhabditida</taxon>
        <taxon>Spirurina</taxon>
        <taxon>Spiruromorpha</taxon>
        <taxon>Filarioidea</taxon>
        <taxon>Setariidae</taxon>
        <taxon>Setaria</taxon>
    </lineage>
</organism>
<sequence>MLSARSVTLLRVVGIRRFADSTSSGSRAELPPSAVTLKSIDDVLEPSKTPTKIKLPNEIQEEAIDLSGVPVGFLRSRRARIYQPVREATQSGWANTKAWKVELDNLERWENPLIGWSSTGDPLSNITMAMDFASKEDAVRYCETNNLNYEWLDGFNFICDTEVSLVLFCGFVPPGPYSSFRRESSSLL</sequence>
<evidence type="ECO:0000256" key="1">
    <source>
        <dbReference type="ARBA" id="ARBA00005882"/>
    </source>
</evidence>
<dbReference type="GO" id="GO:0005743">
    <property type="term" value="C:mitochondrial inner membrane"/>
    <property type="evidence" value="ECO:0007669"/>
    <property type="project" value="UniProtKB-SubCell"/>
</dbReference>
<dbReference type="Gene3D" id="3.30.160.190">
    <property type="entry name" value="atu1810 like domain"/>
    <property type="match status" value="1"/>
</dbReference>
<dbReference type="InterPro" id="IPR006885">
    <property type="entry name" value="NADH_UbQ_FeS_4_mit-like"/>
</dbReference>
<keyword evidence="6 10" id="KW-0809">Transit peptide</keyword>
<reference evidence="12" key="1">
    <citation type="submission" date="2022-11" db="UniProtKB">
        <authorList>
            <consortium name="WormBaseParasite"/>
        </authorList>
    </citation>
    <scope>IDENTIFICATION</scope>
</reference>
<protein>
    <recommendedName>
        <fullName evidence="2 10">NADH dehydrogenase [ubiquinone] iron-sulfur protein 4, mitochondrial</fullName>
    </recommendedName>
</protein>
<dbReference type="GO" id="GO:0022900">
    <property type="term" value="P:electron transport chain"/>
    <property type="evidence" value="ECO:0007669"/>
    <property type="project" value="InterPro"/>
</dbReference>
<keyword evidence="3 10" id="KW-0813">Transport</keyword>
<evidence type="ECO:0000256" key="5">
    <source>
        <dbReference type="ARBA" id="ARBA00022792"/>
    </source>
</evidence>
<accession>A0A915Q6B9</accession>